<dbReference type="OrthoDB" id="19045at2759"/>
<dbReference type="Proteomes" id="UP000054107">
    <property type="component" value="Unassembled WGS sequence"/>
</dbReference>
<gene>
    <name evidence="2" type="primary">PARPA_09458.1 scaffold 36645</name>
</gene>
<proteinExistence type="predicted"/>
<dbReference type="AlphaFoldDB" id="A0A0B7NJX6"/>
<accession>A0A0B7NJX6</accession>
<evidence type="ECO:0000313" key="2">
    <source>
        <dbReference type="EMBL" id="CEP15253.1"/>
    </source>
</evidence>
<keyword evidence="3" id="KW-1185">Reference proteome</keyword>
<dbReference type="EMBL" id="LN732021">
    <property type="protein sequence ID" value="CEP15253.1"/>
    <property type="molecule type" value="Genomic_DNA"/>
</dbReference>
<evidence type="ECO:0000313" key="3">
    <source>
        <dbReference type="Proteomes" id="UP000054107"/>
    </source>
</evidence>
<sequence>MASLLFEREGRYLSLRGEYINRIGSRKEHVVTVEFIENRLLRDGKDKGHHVTVINHLEINDRLPKTIVDDNGNEKPLSGKKKNKLFKEAQQKLLHSIIDRFGNPSKWEKPVDLGLGSTKAEDAKAYYRVIFWPFGQRIRHSVGLGMTDFHITVGFSPHDVHQYKGPGTLLCLEKKQPCTKELYSRLIEYVPFYHQDKHFTGALFRTGWRHGYYTQLAHLSRILLQCEKD</sequence>
<dbReference type="Pfam" id="PF22547">
    <property type="entry name" value="2H-SAK"/>
    <property type="match status" value="1"/>
</dbReference>
<feature type="domain" description="Swiss Army Knife 2H phosphoesterase" evidence="1">
    <location>
        <begin position="12"/>
        <end position="161"/>
    </location>
</feature>
<organism evidence="2 3">
    <name type="scientific">Parasitella parasitica</name>
    <dbReference type="NCBI Taxonomy" id="35722"/>
    <lineage>
        <taxon>Eukaryota</taxon>
        <taxon>Fungi</taxon>
        <taxon>Fungi incertae sedis</taxon>
        <taxon>Mucoromycota</taxon>
        <taxon>Mucoromycotina</taxon>
        <taxon>Mucoromycetes</taxon>
        <taxon>Mucorales</taxon>
        <taxon>Mucorineae</taxon>
        <taxon>Mucoraceae</taxon>
        <taxon>Parasitella</taxon>
    </lineage>
</organism>
<protein>
    <recommendedName>
        <fullName evidence="1">Swiss Army Knife 2H phosphoesterase domain-containing protein</fullName>
    </recommendedName>
</protein>
<dbReference type="InterPro" id="IPR054498">
    <property type="entry name" value="2H-SAK"/>
</dbReference>
<reference evidence="2 3" key="1">
    <citation type="submission" date="2014-09" db="EMBL/GenBank/DDBJ databases">
        <authorList>
            <person name="Ellenberger Sabrina"/>
        </authorList>
    </citation>
    <scope>NUCLEOTIDE SEQUENCE [LARGE SCALE GENOMIC DNA]</scope>
    <source>
        <strain evidence="2 3">CBS 412.66</strain>
    </source>
</reference>
<name>A0A0B7NJX6_9FUNG</name>
<evidence type="ECO:0000259" key="1">
    <source>
        <dbReference type="Pfam" id="PF22547"/>
    </source>
</evidence>